<feature type="region of interest" description="Disordered" evidence="1">
    <location>
        <begin position="142"/>
        <end position="164"/>
    </location>
</feature>
<accession>A0A8S5M2I1</accession>
<name>A0A8S5M2I1_9CAUD</name>
<dbReference type="EMBL" id="BK014804">
    <property type="protein sequence ID" value="DAD76509.1"/>
    <property type="molecule type" value="Genomic_DNA"/>
</dbReference>
<organism evidence="2">
    <name type="scientific">Siphoviridae sp. ctqpo8</name>
    <dbReference type="NCBI Taxonomy" id="2826469"/>
    <lineage>
        <taxon>Viruses</taxon>
        <taxon>Duplodnaviria</taxon>
        <taxon>Heunggongvirae</taxon>
        <taxon>Uroviricota</taxon>
        <taxon>Caudoviricetes</taxon>
    </lineage>
</organism>
<dbReference type="NCBIfam" id="TIGR01558">
    <property type="entry name" value="sm_term_P27"/>
    <property type="match status" value="1"/>
</dbReference>
<protein>
    <submittedName>
        <fullName evidence="2">Terminase small subunit</fullName>
    </submittedName>
</protein>
<dbReference type="Pfam" id="PF05119">
    <property type="entry name" value="Terminase_4"/>
    <property type="match status" value="1"/>
</dbReference>
<reference evidence="2" key="1">
    <citation type="journal article" date="2021" name="Proc. Natl. Acad. Sci. U.S.A.">
        <title>A Catalog of Tens of Thousands of Viruses from Human Metagenomes Reveals Hidden Associations with Chronic Diseases.</title>
        <authorList>
            <person name="Tisza M.J."/>
            <person name="Buck C.B."/>
        </authorList>
    </citation>
    <scope>NUCLEOTIDE SEQUENCE</scope>
    <source>
        <strain evidence="2">Ctqpo8</strain>
    </source>
</reference>
<proteinExistence type="predicted"/>
<evidence type="ECO:0000313" key="2">
    <source>
        <dbReference type="EMBL" id="DAD76509.1"/>
    </source>
</evidence>
<feature type="compositionally biased region" description="Basic and acidic residues" evidence="1">
    <location>
        <begin position="147"/>
        <end position="164"/>
    </location>
</feature>
<sequence length="164" mass="18113">MGRKPIPDAKKSLQGTLKKCRMQEASTPTTGVCKPITKTTAPPWLTDKARRIYGDTAKMLITWRVLTKLDLPLLAAYAAAYANLIAANDDIAEYGYFVTTHTDKGVTRTLHPAAKMFKDSLDTVNKIGAQFGLSPVSRRSFDAAAGGRKEEPKKEEDQFAEFFK</sequence>
<evidence type="ECO:0000256" key="1">
    <source>
        <dbReference type="SAM" id="MobiDB-lite"/>
    </source>
</evidence>
<dbReference type="InterPro" id="IPR006448">
    <property type="entry name" value="Phage_term_ssu_P27"/>
</dbReference>